<dbReference type="EMBL" id="MU004366">
    <property type="protein sequence ID" value="KAF2654288.1"/>
    <property type="molecule type" value="Genomic_DNA"/>
</dbReference>
<reference evidence="11" key="1">
    <citation type="journal article" date="2020" name="Stud. Mycol.">
        <title>101 Dothideomycetes genomes: a test case for predicting lifestyles and emergence of pathogens.</title>
        <authorList>
            <person name="Haridas S."/>
            <person name="Albert R."/>
            <person name="Binder M."/>
            <person name="Bloem J."/>
            <person name="Labutti K."/>
            <person name="Salamov A."/>
            <person name="Andreopoulos B."/>
            <person name="Baker S."/>
            <person name="Barry K."/>
            <person name="Bills G."/>
            <person name="Bluhm B."/>
            <person name="Cannon C."/>
            <person name="Castanera R."/>
            <person name="Culley D."/>
            <person name="Daum C."/>
            <person name="Ezra D."/>
            <person name="Gonzalez J."/>
            <person name="Henrissat B."/>
            <person name="Kuo A."/>
            <person name="Liang C."/>
            <person name="Lipzen A."/>
            <person name="Lutzoni F."/>
            <person name="Magnuson J."/>
            <person name="Mondo S."/>
            <person name="Nolan M."/>
            <person name="Ohm R."/>
            <person name="Pangilinan J."/>
            <person name="Park H.-J."/>
            <person name="Ramirez L."/>
            <person name="Alfaro M."/>
            <person name="Sun H."/>
            <person name="Tritt A."/>
            <person name="Yoshinaga Y."/>
            <person name="Zwiers L.-H."/>
            <person name="Turgeon B."/>
            <person name="Goodwin S."/>
            <person name="Spatafora J."/>
            <person name="Crous P."/>
            <person name="Grigoriev I."/>
        </authorList>
    </citation>
    <scope>NUCLEOTIDE SEQUENCE</scope>
    <source>
        <strain evidence="11">CBS 122681</strain>
    </source>
</reference>
<dbReference type="PANTHER" id="PTHR46300">
    <property type="entry name" value="P450, PUTATIVE (EUROFUNG)-RELATED-RELATED"/>
    <property type="match status" value="1"/>
</dbReference>
<evidence type="ECO:0000256" key="8">
    <source>
        <dbReference type="PIRSR" id="PIRSR602401-1"/>
    </source>
</evidence>
<protein>
    <submittedName>
        <fullName evidence="11">Cytochrome P450</fullName>
    </submittedName>
</protein>
<dbReference type="InterPro" id="IPR036396">
    <property type="entry name" value="Cyt_P450_sf"/>
</dbReference>
<dbReference type="GO" id="GO:0005506">
    <property type="term" value="F:iron ion binding"/>
    <property type="evidence" value="ECO:0007669"/>
    <property type="project" value="InterPro"/>
</dbReference>
<accession>A0A6A6T629</accession>
<evidence type="ECO:0000256" key="10">
    <source>
        <dbReference type="SAM" id="Phobius"/>
    </source>
</evidence>
<dbReference type="PRINTS" id="PR00385">
    <property type="entry name" value="P450"/>
</dbReference>
<dbReference type="InterPro" id="IPR017972">
    <property type="entry name" value="Cyt_P450_CS"/>
</dbReference>
<keyword evidence="10" id="KW-0812">Transmembrane</keyword>
<dbReference type="CDD" id="cd11065">
    <property type="entry name" value="CYP64-like"/>
    <property type="match status" value="1"/>
</dbReference>
<dbReference type="InterPro" id="IPR002401">
    <property type="entry name" value="Cyt_P450_E_grp-I"/>
</dbReference>
<feature type="binding site" description="axial binding residue" evidence="8">
    <location>
        <position position="442"/>
    </location>
    <ligand>
        <name>heme</name>
        <dbReference type="ChEBI" id="CHEBI:30413"/>
    </ligand>
    <ligandPart>
        <name>Fe</name>
        <dbReference type="ChEBI" id="CHEBI:18248"/>
    </ligandPart>
</feature>
<dbReference type="Proteomes" id="UP000799324">
    <property type="component" value="Unassembled WGS sequence"/>
</dbReference>
<keyword evidence="10" id="KW-0472">Membrane</keyword>
<keyword evidence="7 9" id="KW-0503">Monooxygenase</keyword>
<keyword evidence="5 9" id="KW-0560">Oxidoreductase</keyword>
<comment type="similarity">
    <text evidence="2 9">Belongs to the cytochrome P450 family.</text>
</comment>
<dbReference type="GO" id="GO:0004497">
    <property type="term" value="F:monooxygenase activity"/>
    <property type="evidence" value="ECO:0007669"/>
    <property type="project" value="UniProtKB-KW"/>
</dbReference>
<keyword evidence="12" id="KW-1185">Reference proteome</keyword>
<evidence type="ECO:0000256" key="1">
    <source>
        <dbReference type="ARBA" id="ARBA00001971"/>
    </source>
</evidence>
<evidence type="ECO:0000256" key="5">
    <source>
        <dbReference type="ARBA" id="ARBA00023002"/>
    </source>
</evidence>
<name>A0A6A6T629_9PLEO</name>
<dbReference type="InterPro" id="IPR001128">
    <property type="entry name" value="Cyt_P450"/>
</dbReference>
<dbReference type="Gene3D" id="1.10.630.10">
    <property type="entry name" value="Cytochrome P450"/>
    <property type="match status" value="1"/>
</dbReference>
<keyword evidence="6 8" id="KW-0408">Iron</keyword>
<evidence type="ECO:0000256" key="7">
    <source>
        <dbReference type="ARBA" id="ARBA00023033"/>
    </source>
</evidence>
<evidence type="ECO:0000313" key="12">
    <source>
        <dbReference type="Proteomes" id="UP000799324"/>
    </source>
</evidence>
<evidence type="ECO:0000256" key="4">
    <source>
        <dbReference type="ARBA" id="ARBA00022723"/>
    </source>
</evidence>
<keyword evidence="10" id="KW-1133">Transmembrane helix</keyword>
<dbReference type="InterPro" id="IPR050364">
    <property type="entry name" value="Cytochrome_P450_fung"/>
</dbReference>
<evidence type="ECO:0000256" key="9">
    <source>
        <dbReference type="RuleBase" id="RU000461"/>
    </source>
</evidence>
<gene>
    <name evidence="11" type="ORF">K491DRAFT_660362</name>
</gene>
<dbReference type="SUPFAM" id="SSF48264">
    <property type="entry name" value="Cytochrome P450"/>
    <property type="match status" value="1"/>
</dbReference>
<sequence length="529" mass="59536">MAVFSSTSIAICFGILAIYLLTRLIRSKDDGLPLPPGPQGAPLLGNINDLPKPGVLEAHHWLEHKDKYGPISSVTVLGQTMIIMNDPQVVTDLLINKSNIHSSRPHQAFSCDIVGWVNAAAMSPYNNYWKSVRKNVTQVTGSNISVTTFDKVQEAEAAHFLLNLRDSPQDLFDHIRKEAGAVILKITYGYTAEAHGADPFVDLAGKTMETFAEATVPGKWTVDVMPFLKYLPDGCPGTGFKDIGRNMHNTLKQCVEQPYAFVKQQMREKRNSPSFLSQAIEEMGTDAEMEFVNKWAALSLFTGGADTTVSSLMTFFLAMMVFPEVQKKAQEELDRVVGTSRLPNSSDRDRLPYIMAVMKETHRWHPVTPMGLPHTSTAEDTYRGYRIPKGSMLLPNTWWFTHDPSVYPDPMTFRPERFLETPTHKAEPDPRNFIFGYGRRICPGRYVADNALFITIAQTLTVYDIAKPVENGKVVEPELKFEPGIISHSVPYKVSIKPRSRAHDEMIKRAEQDFPWEESDAKELENIKW</sequence>
<dbReference type="PROSITE" id="PS00086">
    <property type="entry name" value="CYTOCHROME_P450"/>
    <property type="match status" value="1"/>
</dbReference>
<dbReference type="OrthoDB" id="2789670at2759"/>
<dbReference type="GO" id="GO:0016705">
    <property type="term" value="F:oxidoreductase activity, acting on paired donors, with incorporation or reduction of molecular oxygen"/>
    <property type="evidence" value="ECO:0007669"/>
    <property type="project" value="InterPro"/>
</dbReference>
<keyword evidence="4 8" id="KW-0479">Metal-binding</keyword>
<comment type="cofactor">
    <cofactor evidence="1 8">
        <name>heme</name>
        <dbReference type="ChEBI" id="CHEBI:30413"/>
    </cofactor>
</comment>
<dbReference type="AlphaFoldDB" id="A0A6A6T629"/>
<proteinExistence type="inferred from homology"/>
<dbReference type="Pfam" id="PF00067">
    <property type="entry name" value="p450"/>
    <property type="match status" value="1"/>
</dbReference>
<organism evidence="11 12">
    <name type="scientific">Lophiostoma macrostomum CBS 122681</name>
    <dbReference type="NCBI Taxonomy" id="1314788"/>
    <lineage>
        <taxon>Eukaryota</taxon>
        <taxon>Fungi</taxon>
        <taxon>Dikarya</taxon>
        <taxon>Ascomycota</taxon>
        <taxon>Pezizomycotina</taxon>
        <taxon>Dothideomycetes</taxon>
        <taxon>Pleosporomycetidae</taxon>
        <taxon>Pleosporales</taxon>
        <taxon>Lophiostomataceae</taxon>
        <taxon>Lophiostoma</taxon>
    </lineage>
</organism>
<evidence type="ECO:0000256" key="6">
    <source>
        <dbReference type="ARBA" id="ARBA00023004"/>
    </source>
</evidence>
<keyword evidence="3 8" id="KW-0349">Heme</keyword>
<dbReference type="GO" id="GO:0020037">
    <property type="term" value="F:heme binding"/>
    <property type="evidence" value="ECO:0007669"/>
    <property type="project" value="InterPro"/>
</dbReference>
<evidence type="ECO:0000256" key="2">
    <source>
        <dbReference type="ARBA" id="ARBA00010617"/>
    </source>
</evidence>
<dbReference type="PRINTS" id="PR00463">
    <property type="entry name" value="EP450I"/>
</dbReference>
<dbReference type="PANTHER" id="PTHR46300:SF7">
    <property type="entry name" value="P450, PUTATIVE (EUROFUNG)-RELATED"/>
    <property type="match status" value="1"/>
</dbReference>
<feature type="transmembrane region" description="Helical" evidence="10">
    <location>
        <begin position="6"/>
        <end position="25"/>
    </location>
</feature>
<evidence type="ECO:0000313" key="11">
    <source>
        <dbReference type="EMBL" id="KAF2654288.1"/>
    </source>
</evidence>
<evidence type="ECO:0000256" key="3">
    <source>
        <dbReference type="ARBA" id="ARBA00022617"/>
    </source>
</evidence>